<dbReference type="PANTHER" id="PTHR45755">
    <property type="match status" value="1"/>
</dbReference>
<dbReference type="GeneID" id="99788606"/>
<evidence type="ECO:0000256" key="3">
    <source>
        <dbReference type="ARBA" id="ARBA00022692"/>
    </source>
</evidence>
<protein>
    <submittedName>
        <fullName evidence="10">CDF family Co(II)/Ni(II) efflux transporter DmeF</fullName>
    </submittedName>
    <submittedName>
        <fullName evidence="11">Cation transporter</fullName>
    </submittedName>
</protein>
<dbReference type="NCBIfam" id="NF033827">
    <property type="entry name" value="CDF_efflux_DmeF"/>
    <property type="match status" value="1"/>
</dbReference>
<dbReference type="PANTHER" id="PTHR45755:SF4">
    <property type="entry name" value="ZINC TRANSPORTER 7"/>
    <property type="match status" value="1"/>
</dbReference>
<dbReference type="InterPro" id="IPR045316">
    <property type="entry name" value="Msc2-like"/>
</dbReference>
<keyword evidence="5" id="KW-0406">Ion transport</keyword>
<dbReference type="NCBIfam" id="TIGR01297">
    <property type="entry name" value="CDF"/>
    <property type="match status" value="1"/>
</dbReference>
<dbReference type="SUPFAM" id="SSF161111">
    <property type="entry name" value="Cation efflux protein transmembrane domain-like"/>
    <property type="match status" value="1"/>
</dbReference>
<evidence type="ECO:0000256" key="1">
    <source>
        <dbReference type="ARBA" id="ARBA00004141"/>
    </source>
</evidence>
<keyword evidence="3 8" id="KW-0812">Transmembrane</keyword>
<feature type="transmembrane region" description="Helical" evidence="8">
    <location>
        <begin position="62"/>
        <end position="78"/>
    </location>
</feature>
<name>A0A6H9SSC8_9BURK</name>
<evidence type="ECO:0000256" key="7">
    <source>
        <dbReference type="SAM" id="MobiDB-lite"/>
    </source>
</evidence>
<feature type="domain" description="Cation efflux protein transmembrane" evidence="9">
    <location>
        <begin position="31"/>
        <end position="353"/>
    </location>
</feature>
<feature type="transmembrane region" description="Helical" evidence="8">
    <location>
        <begin position="98"/>
        <end position="116"/>
    </location>
</feature>
<dbReference type="GO" id="GO:0006882">
    <property type="term" value="P:intracellular zinc ion homeostasis"/>
    <property type="evidence" value="ECO:0007669"/>
    <property type="project" value="InterPro"/>
</dbReference>
<feature type="region of interest" description="Disordered" evidence="7">
    <location>
        <begin position="157"/>
        <end position="184"/>
    </location>
</feature>
<feature type="compositionally biased region" description="Basic and acidic residues" evidence="7">
    <location>
        <begin position="169"/>
        <end position="184"/>
    </location>
</feature>
<organism evidence="10 12">
    <name type="scientific">Burkholderia latens</name>
    <dbReference type="NCBI Taxonomy" id="488446"/>
    <lineage>
        <taxon>Bacteria</taxon>
        <taxon>Pseudomonadati</taxon>
        <taxon>Pseudomonadota</taxon>
        <taxon>Betaproteobacteria</taxon>
        <taxon>Burkholderiales</taxon>
        <taxon>Burkholderiaceae</taxon>
        <taxon>Burkholderia</taxon>
        <taxon>Burkholderia cepacia complex</taxon>
    </lineage>
</organism>
<dbReference type="Proteomes" id="UP000494222">
    <property type="component" value="Unassembled WGS sequence"/>
</dbReference>
<evidence type="ECO:0000313" key="10">
    <source>
        <dbReference type="EMBL" id="KAB0643277.1"/>
    </source>
</evidence>
<dbReference type="Pfam" id="PF01545">
    <property type="entry name" value="Cation_efflux"/>
    <property type="match status" value="1"/>
</dbReference>
<keyword evidence="12" id="KW-1185">Reference proteome</keyword>
<feature type="transmembrane region" description="Helical" evidence="8">
    <location>
        <begin position="32"/>
        <end position="56"/>
    </location>
</feature>
<dbReference type="InterPro" id="IPR058533">
    <property type="entry name" value="Cation_efflux_TM"/>
</dbReference>
<dbReference type="Proteomes" id="UP000430232">
    <property type="component" value="Unassembled WGS sequence"/>
</dbReference>
<keyword evidence="4 8" id="KW-1133">Transmembrane helix</keyword>
<reference evidence="10 12" key="1">
    <citation type="submission" date="2019-09" db="EMBL/GenBank/DDBJ databases">
        <title>Draft genome sequences of 48 bacterial type strains from the CCUG.</title>
        <authorList>
            <person name="Tunovic T."/>
            <person name="Pineiro-Iglesias B."/>
            <person name="Unosson C."/>
            <person name="Inganas E."/>
            <person name="Ohlen M."/>
            <person name="Cardew S."/>
            <person name="Jensie-Markopoulos S."/>
            <person name="Salva-Serra F."/>
            <person name="Jaen-Luchoro D."/>
            <person name="Karlsson R."/>
            <person name="Svensson-Stadler L."/>
            <person name="Chun J."/>
            <person name="Moore E."/>
        </authorList>
    </citation>
    <scope>NUCLEOTIDE SEQUENCE [LARGE SCALE GENOMIC DNA]</scope>
    <source>
        <strain evidence="10 12">CCUG 54555</strain>
    </source>
</reference>
<evidence type="ECO:0000313" key="11">
    <source>
        <dbReference type="EMBL" id="VWB31643.1"/>
    </source>
</evidence>
<evidence type="ECO:0000256" key="4">
    <source>
        <dbReference type="ARBA" id="ARBA00022989"/>
    </source>
</evidence>
<dbReference type="OrthoDB" id="271709at2"/>
<gene>
    <name evidence="10" type="primary">dmeF</name>
    <name evidence="11" type="ORF">BLA24064_01342</name>
    <name evidence="10" type="ORF">F7R21_08035</name>
</gene>
<accession>A0A6H9SSC8</accession>
<feature type="transmembrane region" description="Helical" evidence="8">
    <location>
        <begin position="322"/>
        <end position="342"/>
    </location>
</feature>
<reference evidence="11 13" key="2">
    <citation type="submission" date="2019-09" db="EMBL/GenBank/DDBJ databases">
        <authorList>
            <person name="Depoorter E."/>
        </authorList>
    </citation>
    <scope>NUCLEOTIDE SEQUENCE [LARGE SCALE GENOMIC DNA]</scope>
    <source>
        <strain evidence="11">LMG 24064</strain>
    </source>
</reference>
<proteinExistence type="predicted"/>
<dbReference type="RefSeq" id="WP_151063766.1">
    <property type="nucleotide sequence ID" value="NZ_CABVPL010000006.1"/>
</dbReference>
<dbReference type="Gene3D" id="1.20.1510.10">
    <property type="entry name" value="Cation efflux protein transmembrane domain"/>
    <property type="match status" value="2"/>
</dbReference>
<feature type="transmembrane region" description="Helical" evidence="8">
    <location>
        <begin position="296"/>
        <end position="316"/>
    </location>
</feature>
<dbReference type="AlphaFoldDB" id="A0A6H9SSC8"/>
<feature type="transmembrane region" description="Helical" evidence="8">
    <location>
        <begin position="128"/>
        <end position="151"/>
    </location>
</feature>
<evidence type="ECO:0000256" key="2">
    <source>
        <dbReference type="ARBA" id="ARBA00022448"/>
    </source>
</evidence>
<dbReference type="EMBL" id="VZOJ01000014">
    <property type="protein sequence ID" value="KAB0643277.1"/>
    <property type="molecule type" value="Genomic_DNA"/>
</dbReference>
<sequence>MSNFSDDAFGAGHDHIFLGAAHEQNERRTWMVIALCAAMMVAEIVGGSIFGSLALIADGLHMSTHAGAMLIAALAYTYARKHANDPRFVFGTGKLGDLAGFTSAIVLAMIALLIGYEAVARLLAPVPIHFGEAIPIAVAGLLVNVASVWLLSGDHHGHGHGHGHHHGHAHDDQHDHDHDHEAQAHRIADQMGVFVVSVFEDGVPPVFRVAPATHDTKPADAGAVSVTTIRADGTRQTFAMRERGDYLESADTIPEPHEFKAIVRMNGREHELVFDEHDHGHGATAAAARDHNIRSAYVHVIADAAVSVLTIVGLLLARAFGWLWMDPLAGIIGALVIANWSYGLMRDTGRILLDMNPDRRLADNVRGAIEGHGDRVGDLHVWRLGPGHMSAVVSVTTNDPKRDARFYHGVLQRFSNLSHVTVEVVPAARGQ</sequence>
<dbReference type="EMBL" id="CABVPL010000006">
    <property type="protein sequence ID" value="VWB31643.1"/>
    <property type="molecule type" value="Genomic_DNA"/>
</dbReference>
<evidence type="ECO:0000313" key="12">
    <source>
        <dbReference type="Proteomes" id="UP000430232"/>
    </source>
</evidence>
<evidence type="ECO:0000256" key="5">
    <source>
        <dbReference type="ARBA" id="ARBA00023065"/>
    </source>
</evidence>
<dbReference type="InterPro" id="IPR002524">
    <property type="entry name" value="Cation_efflux"/>
</dbReference>
<dbReference type="GO" id="GO:0005385">
    <property type="term" value="F:zinc ion transmembrane transporter activity"/>
    <property type="evidence" value="ECO:0007669"/>
    <property type="project" value="InterPro"/>
</dbReference>
<dbReference type="GO" id="GO:0016020">
    <property type="term" value="C:membrane"/>
    <property type="evidence" value="ECO:0007669"/>
    <property type="project" value="UniProtKB-SubCell"/>
</dbReference>
<dbReference type="InterPro" id="IPR027469">
    <property type="entry name" value="Cation_efflux_TMD_sf"/>
</dbReference>
<evidence type="ECO:0000256" key="8">
    <source>
        <dbReference type="SAM" id="Phobius"/>
    </source>
</evidence>
<comment type="subcellular location">
    <subcellularLocation>
        <location evidence="1">Membrane</location>
        <topology evidence="1">Multi-pass membrane protein</topology>
    </subcellularLocation>
</comment>
<keyword evidence="2" id="KW-0813">Transport</keyword>
<evidence type="ECO:0000259" key="9">
    <source>
        <dbReference type="Pfam" id="PF01545"/>
    </source>
</evidence>
<evidence type="ECO:0000256" key="6">
    <source>
        <dbReference type="ARBA" id="ARBA00023136"/>
    </source>
</evidence>
<keyword evidence="6 8" id="KW-0472">Membrane</keyword>
<feature type="compositionally biased region" description="Basic residues" evidence="7">
    <location>
        <begin position="157"/>
        <end position="168"/>
    </location>
</feature>
<evidence type="ECO:0000313" key="13">
    <source>
        <dbReference type="Proteomes" id="UP000494222"/>
    </source>
</evidence>